<dbReference type="InterPro" id="IPR000719">
    <property type="entry name" value="Prot_kinase_dom"/>
</dbReference>
<evidence type="ECO:0000256" key="9">
    <source>
        <dbReference type="ARBA" id="ARBA00023157"/>
    </source>
</evidence>
<feature type="transmembrane region" description="Helical" evidence="11">
    <location>
        <begin position="276"/>
        <end position="302"/>
    </location>
</feature>
<dbReference type="PANTHER" id="PTHR45927:SF11">
    <property type="entry name" value="LYSM DOMAIN RECEPTOR-LIKE KINASE 4"/>
    <property type="match status" value="1"/>
</dbReference>
<keyword evidence="8 11" id="KW-0472">Membrane</keyword>
<sequence length="649" mass="71101">MNLLPLLLTSLFSSIFLIISIPSLIHAQQPYIGKATTLCDSTDNSTSVLGYTCNGLNKTCQSYLTFRSQSPYNTVSSISNLLNSDPSQLSQLNSVSDNATFETDQVVLVPVTCSCSGNYYQTNTSFIVTQNENTYLVIANNTFQGLSTCQALQAQNSNLAATNLNFGDRITVPLRCACPTKNQSDVGVNYLLSYLVTWTQNVSLISLMFGVDTGSTLAANDLSEQNSNIYPFTTLLIPLQNPPSISQTIAPPPPPPPPPVSPPPPPSSNNGSNKTLVYVLAGVLGGGGIVLAVGVIVFFVFFRKSKKKTDSIITSESIEAIDKPDGKKLEEESEDFLESISVIAQSLKVYTFKELQSATENFSPGCWIKGSVYRGTINGDSAAIKKINGDVSKEIDTLNTISHFNLIRLSGVCFNEGNWYLVYEYAVNGPLSDWIYENNSDHKFLNWVQRIQIALDVATGLNYIHNYTSPPYVHKDLKTSHVLLDSDFRAKISNFGLARSADGQEGEFALTRHIVGTKGYMAPEYLENGFVSTKLDVYAFGVLMLEILTGKEVSLLYEAVKIELSEVLIPVLDEENGKEKLSEFVDPSLKGNYPAELAVFVAGLVDSCIKKDPFARPDMDEIVQSLSRIMTTSLNWEFSNSTQGYNSFC</sequence>
<feature type="compositionally biased region" description="Pro residues" evidence="10">
    <location>
        <begin position="250"/>
        <end position="267"/>
    </location>
</feature>
<keyword evidence="9" id="KW-1015">Disulfide bond</keyword>
<gene>
    <name evidence="15" type="ORF">TEA_023716</name>
</gene>
<dbReference type="GO" id="GO:0005524">
    <property type="term" value="F:ATP binding"/>
    <property type="evidence" value="ECO:0007669"/>
    <property type="project" value="UniProtKB-KW"/>
</dbReference>
<evidence type="ECO:0000313" key="16">
    <source>
        <dbReference type="Proteomes" id="UP000306102"/>
    </source>
</evidence>
<feature type="chain" id="PRO_5021034974" description="Protein kinase domain-containing protein" evidence="12">
    <location>
        <begin position="28"/>
        <end position="649"/>
    </location>
</feature>
<dbReference type="Pfam" id="PF07714">
    <property type="entry name" value="PK_Tyr_Ser-Thr"/>
    <property type="match status" value="1"/>
</dbReference>
<dbReference type="GO" id="GO:0005886">
    <property type="term" value="C:plasma membrane"/>
    <property type="evidence" value="ECO:0007669"/>
    <property type="project" value="UniProtKB-SubCell"/>
</dbReference>
<evidence type="ECO:0000256" key="7">
    <source>
        <dbReference type="ARBA" id="ARBA00022989"/>
    </source>
</evidence>
<keyword evidence="2" id="KW-1003">Cell membrane</keyword>
<evidence type="ECO:0000256" key="6">
    <source>
        <dbReference type="ARBA" id="ARBA00022840"/>
    </source>
</evidence>
<proteinExistence type="predicted"/>
<dbReference type="SUPFAM" id="SSF56112">
    <property type="entry name" value="Protein kinase-like (PK-like)"/>
    <property type="match status" value="1"/>
</dbReference>
<evidence type="ECO:0000259" key="14">
    <source>
        <dbReference type="PROSITE" id="PS51782"/>
    </source>
</evidence>
<evidence type="ECO:0000259" key="13">
    <source>
        <dbReference type="PROSITE" id="PS50011"/>
    </source>
</evidence>
<keyword evidence="4 12" id="KW-0732">Signal</keyword>
<dbReference type="PROSITE" id="PS50011">
    <property type="entry name" value="PROTEIN_KINASE_DOM"/>
    <property type="match status" value="1"/>
</dbReference>
<evidence type="ECO:0000256" key="10">
    <source>
        <dbReference type="SAM" id="MobiDB-lite"/>
    </source>
</evidence>
<dbReference type="Pfam" id="PF23446">
    <property type="entry name" value="LysM1_NFP_LYK"/>
    <property type="match status" value="1"/>
</dbReference>
<evidence type="ECO:0000256" key="1">
    <source>
        <dbReference type="ARBA" id="ARBA00004162"/>
    </source>
</evidence>
<accession>A0A4S4DG32</accession>
<dbReference type="PROSITE" id="PS51782">
    <property type="entry name" value="LYSM"/>
    <property type="match status" value="1"/>
</dbReference>
<dbReference type="Gene3D" id="1.10.510.10">
    <property type="entry name" value="Transferase(Phosphotransferase) domain 1"/>
    <property type="match status" value="1"/>
</dbReference>
<dbReference type="Proteomes" id="UP000306102">
    <property type="component" value="Unassembled WGS sequence"/>
</dbReference>
<feature type="signal peptide" evidence="12">
    <location>
        <begin position="1"/>
        <end position="27"/>
    </location>
</feature>
<keyword evidence="5" id="KW-0547">Nucleotide-binding</keyword>
<keyword evidence="7 11" id="KW-1133">Transmembrane helix</keyword>
<evidence type="ECO:0000313" key="15">
    <source>
        <dbReference type="EMBL" id="THG01698.1"/>
    </source>
</evidence>
<dbReference type="GO" id="GO:0051707">
    <property type="term" value="P:response to other organism"/>
    <property type="evidence" value="ECO:0007669"/>
    <property type="project" value="UniProtKB-ARBA"/>
</dbReference>
<feature type="region of interest" description="Disordered" evidence="10">
    <location>
        <begin position="243"/>
        <end position="269"/>
    </location>
</feature>
<dbReference type="FunFam" id="1.10.510.10:FF:000468">
    <property type="entry name" value="PTI1-like tyrosine-protein kinase 3"/>
    <property type="match status" value="1"/>
</dbReference>
<dbReference type="Pfam" id="PF23472">
    <property type="entry name" value="LysM2_CERK1_LYK3_4_5"/>
    <property type="match status" value="1"/>
</dbReference>
<evidence type="ECO:0000256" key="4">
    <source>
        <dbReference type="ARBA" id="ARBA00022729"/>
    </source>
</evidence>
<keyword evidence="6" id="KW-0067">ATP-binding</keyword>
<evidence type="ECO:0000256" key="3">
    <source>
        <dbReference type="ARBA" id="ARBA00022692"/>
    </source>
</evidence>
<dbReference type="InterPro" id="IPR056562">
    <property type="entry name" value="LysM2_CERK1_LYK3_4_5"/>
</dbReference>
<dbReference type="InterPro" id="IPR056561">
    <property type="entry name" value="NFP_LYK_LysM1"/>
</dbReference>
<protein>
    <recommendedName>
        <fullName evidence="17">Protein kinase domain-containing protein</fullName>
    </recommendedName>
</protein>
<feature type="domain" description="Protein kinase" evidence="13">
    <location>
        <begin position="278"/>
        <end position="629"/>
    </location>
</feature>
<dbReference type="AlphaFoldDB" id="A0A4S4DG32"/>
<comment type="subcellular location">
    <subcellularLocation>
        <location evidence="1">Cell membrane</location>
        <topology evidence="1">Single-pass membrane protein</topology>
    </subcellularLocation>
</comment>
<comment type="caution">
    <text evidence="15">The sequence shown here is derived from an EMBL/GenBank/DDBJ whole genome shotgun (WGS) entry which is preliminary data.</text>
</comment>
<evidence type="ECO:0008006" key="17">
    <source>
        <dbReference type="Google" id="ProtNLM"/>
    </source>
</evidence>
<evidence type="ECO:0000256" key="5">
    <source>
        <dbReference type="ARBA" id="ARBA00022741"/>
    </source>
</evidence>
<dbReference type="GO" id="GO:0004672">
    <property type="term" value="F:protein kinase activity"/>
    <property type="evidence" value="ECO:0007669"/>
    <property type="project" value="InterPro"/>
</dbReference>
<dbReference type="InterPro" id="IPR001245">
    <property type="entry name" value="Ser-Thr/Tyr_kinase_cat_dom"/>
</dbReference>
<dbReference type="EMBL" id="SDRB02011348">
    <property type="protein sequence ID" value="THG01698.1"/>
    <property type="molecule type" value="Genomic_DNA"/>
</dbReference>
<dbReference type="PANTHER" id="PTHR45927">
    <property type="entry name" value="LYSM-DOMAIN RECEPTOR-LIKE KINASE-RELATED"/>
    <property type="match status" value="1"/>
</dbReference>
<evidence type="ECO:0000256" key="11">
    <source>
        <dbReference type="SAM" id="Phobius"/>
    </source>
</evidence>
<evidence type="ECO:0000256" key="2">
    <source>
        <dbReference type="ARBA" id="ARBA00022475"/>
    </source>
</evidence>
<dbReference type="InterPro" id="IPR052611">
    <property type="entry name" value="Plant_RLK_LysM"/>
</dbReference>
<organism evidence="15 16">
    <name type="scientific">Camellia sinensis var. sinensis</name>
    <name type="common">China tea</name>
    <dbReference type="NCBI Taxonomy" id="542762"/>
    <lineage>
        <taxon>Eukaryota</taxon>
        <taxon>Viridiplantae</taxon>
        <taxon>Streptophyta</taxon>
        <taxon>Embryophyta</taxon>
        <taxon>Tracheophyta</taxon>
        <taxon>Spermatophyta</taxon>
        <taxon>Magnoliopsida</taxon>
        <taxon>eudicotyledons</taxon>
        <taxon>Gunneridae</taxon>
        <taxon>Pentapetalae</taxon>
        <taxon>asterids</taxon>
        <taxon>Ericales</taxon>
        <taxon>Theaceae</taxon>
        <taxon>Camellia</taxon>
    </lineage>
</organism>
<evidence type="ECO:0000256" key="12">
    <source>
        <dbReference type="SAM" id="SignalP"/>
    </source>
</evidence>
<reference evidence="15 16" key="1">
    <citation type="journal article" date="2018" name="Proc. Natl. Acad. Sci. U.S.A.">
        <title>Draft genome sequence of Camellia sinensis var. sinensis provides insights into the evolution of the tea genome and tea quality.</title>
        <authorList>
            <person name="Wei C."/>
            <person name="Yang H."/>
            <person name="Wang S."/>
            <person name="Zhao J."/>
            <person name="Liu C."/>
            <person name="Gao L."/>
            <person name="Xia E."/>
            <person name="Lu Y."/>
            <person name="Tai Y."/>
            <person name="She G."/>
            <person name="Sun J."/>
            <person name="Cao H."/>
            <person name="Tong W."/>
            <person name="Gao Q."/>
            <person name="Li Y."/>
            <person name="Deng W."/>
            <person name="Jiang X."/>
            <person name="Wang W."/>
            <person name="Chen Q."/>
            <person name="Zhang S."/>
            <person name="Li H."/>
            <person name="Wu J."/>
            <person name="Wang P."/>
            <person name="Li P."/>
            <person name="Shi C."/>
            <person name="Zheng F."/>
            <person name="Jian J."/>
            <person name="Huang B."/>
            <person name="Shan D."/>
            <person name="Shi M."/>
            <person name="Fang C."/>
            <person name="Yue Y."/>
            <person name="Li F."/>
            <person name="Li D."/>
            <person name="Wei S."/>
            <person name="Han B."/>
            <person name="Jiang C."/>
            <person name="Yin Y."/>
            <person name="Xia T."/>
            <person name="Zhang Z."/>
            <person name="Bennetzen J.L."/>
            <person name="Zhao S."/>
            <person name="Wan X."/>
        </authorList>
    </citation>
    <scope>NUCLEOTIDE SEQUENCE [LARGE SCALE GENOMIC DNA]</scope>
    <source>
        <strain evidence="16">cv. Shuchazao</strain>
        <tissue evidence="15">Leaf</tissue>
    </source>
</reference>
<dbReference type="InterPro" id="IPR056563">
    <property type="entry name" value="LysM3_LYK4_5"/>
</dbReference>
<evidence type="ECO:0000256" key="8">
    <source>
        <dbReference type="ARBA" id="ARBA00023136"/>
    </source>
</evidence>
<dbReference type="InterPro" id="IPR018392">
    <property type="entry name" value="LysM"/>
</dbReference>
<dbReference type="Gene3D" id="3.30.200.20">
    <property type="entry name" value="Phosphorylase Kinase, domain 1"/>
    <property type="match status" value="1"/>
</dbReference>
<dbReference type="Pfam" id="PF23473">
    <property type="entry name" value="LysM3_LYK4_5"/>
    <property type="match status" value="1"/>
</dbReference>
<dbReference type="STRING" id="542762.A0A4S4DG32"/>
<dbReference type="InterPro" id="IPR011009">
    <property type="entry name" value="Kinase-like_dom_sf"/>
</dbReference>
<keyword evidence="3 11" id="KW-0812">Transmembrane</keyword>
<keyword evidence="16" id="KW-1185">Reference proteome</keyword>
<dbReference type="SUPFAM" id="SSF101447">
    <property type="entry name" value="Formin homology 2 domain (FH2 domain)"/>
    <property type="match status" value="1"/>
</dbReference>
<name>A0A4S4DG32_CAMSN</name>
<feature type="domain" description="LysM" evidence="14">
    <location>
        <begin position="192"/>
        <end position="237"/>
    </location>
</feature>